<dbReference type="PANTHER" id="PTHR14217:SF42">
    <property type="entry name" value="INOSITOL-TETRAKISPHOSPHATE 1-KINASE"/>
    <property type="match status" value="1"/>
</dbReference>
<reference evidence="11" key="1">
    <citation type="submission" date="2025-08" db="UniProtKB">
        <authorList>
            <consortium name="Ensembl"/>
        </authorList>
    </citation>
    <scope>IDENTIFICATION</scope>
</reference>
<dbReference type="GO" id="GO:0052726">
    <property type="term" value="F:inositol-1,3,4-trisphosphate 5-kinase activity"/>
    <property type="evidence" value="ECO:0007669"/>
    <property type="project" value="InterPro"/>
</dbReference>
<evidence type="ECO:0000256" key="8">
    <source>
        <dbReference type="ARBA" id="ARBA00022840"/>
    </source>
</evidence>
<feature type="domain" description="Inositol 1,3,4-trisphosphate 5/6-kinase ATP-grasp" evidence="10">
    <location>
        <begin position="52"/>
        <end position="184"/>
    </location>
</feature>
<keyword evidence="8" id="KW-0067">ATP-binding</keyword>
<evidence type="ECO:0000259" key="10">
    <source>
        <dbReference type="Pfam" id="PF05770"/>
    </source>
</evidence>
<evidence type="ECO:0000256" key="1">
    <source>
        <dbReference type="ARBA" id="ARBA00001946"/>
    </source>
</evidence>
<evidence type="ECO:0000256" key="2">
    <source>
        <dbReference type="ARBA" id="ARBA00009601"/>
    </source>
</evidence>
<dbReference type="GO" id="GO:0005524">
    <property type="term" value="F:ATP binding"/>
    <property type="evidence" value="ECO:0007669"/>
    <property type="project" value="UniProtKB-KW"/>
</dbReference>
<dbReference type="SUPFAM" id="SSF56059">
    <property type="entry name" value="Glutathione synthetase ATP-binding domain-like"/>
    <property type="match status" value="1"/>
</dbReference>
<keyword evidence="7" id="KW-0418">Kinase</keyword>
<accession>A0A8C4YF01</accession>
<dbReference type="GO" id="GO:0032957">
    <property type="term" value="P:inositol trisphosphate metabolic process"/>
    <property type="evidence" value="ECO:0007669"/>
    <property type="project" value="InterPro"/>
</dbReference>
<dbReference type="Proteomes" id="UP000694390">
    <property type="component" value="Unassembled WGS sequence"/>
</dbReference>
<dbReference type="GO" id="GO:0052725">
    <property type="term" value="F:inositol-1,3,4-trisphosphate 6-kinase activity"/>
    <property type="evidence" value="ECO:0007669"/>
    <property type="project" value="InterPro"/>
</dbReference>
<protein>
    <recommendedName>
        <fullName evidence="3">inositol-1,3,4-trisphosphate 5/6-kinase</fullName>
        <ecNumber evidence="3">2.7.1.159</ecNumber>
    </recommendedName>
</protein>
<organism evidence="11 12">
    <name type="scientific">Gopherus evgoodei</name>
    <name type="common">Goodes thornscrub tortoise</name>
    <dbReference type="NCBI Taxonomy" id="1825980"/>
    <lineage>
        <taxon>Eukaryota</taxon>
        <taxon>Metazoa</taxon>
        <taxon>Chordata</taxon>
        <taxon>Craniata</taxon>
        <taxon>Vertebrata</taxon>
        <taxon>Euteleostomi</taxon>
        <taxon>Archelosauria</taxon>
        <taxon>Testudinata</taxon>
        <taxon>Testudines</taxon>
        <taxon>Cryptodira</taxon>
        <taxon>Durocryptodira</taxon>
        <taxon>Testudinoidea</taxon>
        <taxon>Testudinidae</taxon>
        <taxon>Gopherus</taxon>
    </lineage>
</organism>
<evidence type="ECO:0000256" key="5">
    <source>
        <dbReference type="ARBA" id="ARBA00022723"/>
    </source>
</evidence>
<keyword evidence="9" id="KW-0460">Magnesium</keyword>
<dbReference type="InterPro" id="IPR008656">
    <property type="entry name" value="Inositol_tetrakis-P_1-kinase"/>
</dbReference>
<sequence>GGSVVGAAGNFLHLNSFCWKIQIFDYTESVCSHQQNLTFPPKKQNPLSPDLMALIFNEEGLEEVSAPCLLQSFINHDAVLFKVFVVGSSHFVVRRPSLKNFPRGESARKSIFFNSCSVSKPESCSRLTELDEATLEPTPPSDNVVCRAVRGLRSALGLSLFGLDLIVEKQTGRCAVIDVNAFPGESLEEEAGLSRGRFPLTVSAEFPNSQQSPWLLSPPLARPGRSEHWALYCGILISCSMDQPISPYSADLHLPAWTRPDHWSIQSSIAPPCLYGPAQITGPYKCSTEPPWLGQIRSLVHIVQYCTSLPVWTSSDHRSL</sequence>
<keyword evidence="12" id="KW-1185">Reference proteome</keyword>
<dbReference type="GO" id="GO:0005737">
    <property type="term" value="C:cytoplasm"/>
    <property type="evidence" value="ECO:0007669"/>
    <property type="project" value="TreeGrafter"/>
</dbReference>
<comment type="cofactor">
    <cofactor evidence="1">
        <name>Mg(2+)</name>
        <dbReference type="ChEBI" id="CHEBI:18420"/>
    </cofactor>
</comment>
<dbReference type="GO" id="GO:0047325">
    <property type="term" value="F:inositol-3,4,5,6-tetrakisphosphate 1-kinase activity"/>
    <property type="evidence" value="ECO:0007669"/>
    <property type="project" value="InterPro"/>
</dbReference>
<evidence type="ECO:0000313" key="11">
    <source>
        <dbReference type="Ensembl" id="ENSGEVP00005024204.1"/>
    </source>
</evidence>
<dbReference type="Pfam" id="PF05770">
    <property type="entry name" value="Ins134_P3_kin"/>
    <property type="match status" value="1"/>
</dbReference>
<dbReference type="GO" id="GO:0000287">
    <property type="term" value="F:magnesium ion binding"/>
    <property type="evidence" value="ECO:0007669"/>
    <property type="project" value="InterPro"/>
</dbReference>
<evidence type="ECO:0000256" key="4">
    <source>
        <dbReference type="ARBA" id="ARBA00022679"/>
    </source>
</evidence>
<evidence type="ECO:0000256" key="7">
    <source>
        <dbReference type="ARBA" id="ARBA00022777"/>
    </source>
</evidence>
<evidence type="ECO:0000256" key="9">
    <source>
        <dbReference type="ARBA" id="ARBA00022842"/>
    </source>
</evidence>
<evidence type="ECO:0000313" key="12">
    <source>
        <dbReference type="Proteomes" id="UP000694390"/>
    </source>
</evidence>
<dbReference type="GeneTree" id="ENSGT00390000001278"/>
<comment type="similarity">
    <text evidence="2">Belongs to the ITPK1 family.</text>
</comment>
<dbReference type="InterPro" id="IPR040464">
    <property type="entry name" value="InsP(3)kin_ATP-grasp"/>
</dbReference>
<reference evidence="11" key="2">
    <citation type="submission" date="2025-09" db="UniProtKB">
        <authorList>
            <consortium name="Ensembl"/>
        </authorList>
    </citation>
    <scope>IDENTIFICATION</scope>
</reference>
<proteinExistence type="inferred from homology"/>
<dbReference type="OrthoDB" id="25308at2759"/>
<keyword evidence="5" id="KW-0479">Metal-binding</keyword>
<evidence type="ECO:0000256" key="6">
    <source>
        <dbReference type="ARBA" id="ARBA00022741"/>
    </source>
</evidence>
<dbReference type="Ensembl" id="ENSGEVT00005025446.1">
    <property type="protein sequence ID" value="ENSGEVP00005024204.1"/>
    <property type="gene ID" value="ENSGEVG00005017174.1"/>
</dbReference>
<dbReference type="AlphaFoldDB" id="A0A8C4YF01"/>
<dbReference type="PANTHER" id="PTHR14217">
    <property type="entry name" value="INOSITOL-TETRAKISPHOSPHATE 1-KINASE"/>
    <property type="match status" value="1"/>
</dbReference>
<keyword evidence="6" id="KW-0547">Nucleotide-binding</keyword>
<dbReference type="EC" id="2.7.1.159" evidence="3"/>
<dbReference type="Gene3D" id="3.30.470.20">
    <property type="entry name" value="ATP-grasp fold, B domain"/>
    <property type="match status" value="1"/>
</dbReference>
<evidence type="ECO:0000256" key="3">
    <source>
        <dbReference type="ARBA" id="ARBA00012017"/>
    </source>
</evidence>
<name>A0A8C4YF01_9SAUR</name>
<keyword evidence="4" id="KW-0808">Transferase</keyword>